<evidence type="ECO:0000313" key="2">
    <source>
        <dbReference type="EMBL" id="RSL58931.1"/>
    </source>
</evidence>
<dbReference type="AlphaFoldDB" id="A0A428Q0X9"/>
<protein>
    <submittedName>
        <fullName evidence="2">Uncharacterized protein</fullName>
    </submittedName>
</protein>
<accession>A0A428Q0X9</accession>
<keyword evidence="3" id="KW-1185">Reference proteome</keyword>
<evidence type="ECO:0000256" key="1">
    <source>
        <dbReference type="SAM" id="SignalP"/>
    </source>
</evidence>
<sequence length="106" mass="10711">MRQEGWVRATTDVGSLSLSVCVLVLGSTADGGFGDGWSARGGGLGSGGGAIEGGEKADDRRCGYGASEVEKDLADGGPGESEVQLGAGVEVVGRQSFKEEQSNRFA</sequence>
<gene>
    <name evidence="2" type="ORF">CEP51_013988</name>
</gene>
<feature type="signal peptide" evidence="1">
    <location>
        <begin position="1"/>
        <end position="34"/>
    </location>
</feature>
<feature type="chain" id="PRO_5019323237" evidence="1">
    <location>
        <begin position="35"/>
        <end position="106"/>
    </location>
</feature>
<comment type="caution">
    <text evidence="2">The sequence shown here is derived from an EMBL/GenBank/DDBJ whole genome shotgun (WGS) entry which is preliminary data.</text>
</comment>
<organism evidence="2 3">
    <name type="scientific">Fusarium floridanum</name>
    <dbReference type="NCBI Taxonomy" id="1325733"/>
    <lineage>
        <taxon>Eukaryota</taxon>
        <taxon>Fungi</taxon>
        <taxon>Dikarya</taxon>
        <taxon>Ascomycota</taxon>
        <taxon>Pezizomycotina</taxon>
        <taxon>Sordariomycetes</taxon>
        <taxon>Hypocreomycetidae</taxon>
        <taxon>Hypocreales</taxon>
        <taxon>Nectriaceae</taxon>
        <taxon>Fusarium</taxon>
        <taxon>Fusarium solani species complex</taxon>
    </lineage>
</organism>
<keyword evidence="1" id="KW-0732">Signal</keyword>
<proteinExistence type="predicted"/>
<feature type="non-terminal residue" evidence="2">
    <location>
        <position position="106"/>
    </location>
</feature>
<reference evidence="2 3" key="1">
    <citation type="submission" date="2017-06" db="EMBL/GenBank/DDBJ databases">
        <title>Comparative genomic analysis of Ambrosia Fusariam Clade fungi.</title>
        <authorList>
            <person name="Stajich J.E."/>
            <person name="Carrillo J."/>
            <person name="Kijimoto T."/>
            <person name="Eskalen A."/>
            <person name="O'Donnell K."/>
            <person name="Kasson M."/>
        </authorList>
    </citation>
    <scope>NUCLEOTIDE SEQUENCE [LARGE SCALE GENOMIC DNA]</scope>
    <source>
        <strain evidence="2 3">NRRL62606</strain>
    </source>
</reference>
<name>A0A428Q0X9_9HYPO</name>
<dbReference type="Proteomes" id="UP000287972">
    <property type="component" value="Unassembled WGS sequence"/>
</dbReference>
<evidence type="ECO:0000313" key="3">
    <source>
        <dbReference type="Proteomes" id="UP000287972"/>
    </source>
</evidence>
<dbReference type="EMBL" id="NKCL01000618">
    <property type="protein sequence ID" value="RSL58931.1"/>
    <property type="molecule type" value="Genomic_DNA"/>
</dbReference>